<dbReference type="RefSeq" id="WP_160987593.1">
    <property type="nucleotide sequence ID" value="NZ_WVTD01000046.1"/>
</dbReference>
<protein>
    <submittedName>
        <fullName evidence="2">Uncharacterized protein</fullName>
    </submittedName>
</protein>
<accession>A0A7X4KAD6</accession>
<gene>
    <name evidence="2" type="ORF">GR702_21720</name>
</gene>
<proteinExistence type="predicted"/>
<name>A0A7X4KAD6_9SPHN</name>
<keyword evidence="3" id="KW-1185">Reference proteome</keyword>
<feature type="chain" id="PRO_5030819572" evidence="1">
    <location>
        <begin position="25"/>
        <end position="205"/>
    </location>
</feature>
<feature type="signal peptide" evidence="1">
    <location>
        <begin position="1"/>
        <end position="24"/>
    </location>
</feature>
<organism evidence="2 3">
    <name type="scientific">Novosphingobium silvae</name>
    <dbReference type="NCBI Taxonomy" id="2692619"/>
    <lineage>
        <taxon>Bacteria</taxon>
        <taxon>Pseudomonadati</taxon>
        <taxon>Pseudomonadota</taxon>
        <taxon>Alphaproteobacteria</taxon>
        <taxon>Sphingomonadales</taxon>
        <taxon>Sphingomonadaceae</taxon>
        <taxon>Novosphingobium</taxon>
    </lineage>
</organism>
<dbReference type="Proteomes" id="UP000465810">
    <property type="component" value="Unassembled WGS sequence"/>
</dbReference>
<reference evidence="2 3" key="1">
    <citation type="submission" date="2019-12" db="EMBL/GenBank/DDBJ databases">
        <authorList>
            <person name="Feng G."/>
            <person name="Zhu H."/>
        </authorList>
    </citation>
    <scope>NUCLEOTIDE SEQUENCE [LARGE SCALE GENOMIC DNA]</scope>
    <source>
        <strain evidence="2 3">FGD1</strain>
    </source>
</reference>
<keyword evidence="1" id="KW-0732">Signal</keyword>
<dbReference type="AlphaFoldDB" id="A0A7X4KAD6"/>
<sequence>MIRLGIFKTLARLAPLLLSSPALSQATVLVPADEGFAWEVRDLKFAPRKTSDQGVSVARINTWIAEHAGMKQVSKICFMDFVQNDEIYSFDVKTQKDINADLNEYKNSFSQTFSPDATTTFLVRVGAFQLCDPSDNGTAVTFMGVVVTDSFGEVRLFDPMTWNFSRLFKRDDGIVNILGCFSCGDVKELAWDKFKNRFYFIDIGH</sequence>
<evidence type="ECO:0000313" key="2">
    <source>
        <dbReference type="EMBL" id="MYM00359.1"/>
    </source>
</evidence>
<dbReference type="EMBL" id="WVTD01000046">
    <property type="protein sequence ID" value="MYM00359.1"/>
    <property type="molecule type" value="Genomic_DNA"/>
</dbReference>
<evidence type="ECO:0000313" key="3">
    <source>
        <dbReference type="Proteomes" id="UP000465810"/>
    </source>
</evidence>
<evidence type="ECO:0000256" key="1">
    <source>
        <dbReference type="SAM" id="SignalP"/>
    </source>
</evidence>
<comment type="caution">
    <text evidence="2">The sequence shown here is derived from an EMBL/GenBank/DDBJ whole genome shotgun (WGS) entry which is preliminary data.</text>
</comment>